<gene>
    <name evidence="1" type="ORF">PS723_04967</name>
</gene>
<accession>A0A5E7EU60</accession>
<evidence type="ECO:0000313" key="2">
    <source>
        <dbReference type="Proteomes" id="UP000379480"/>
    </source>
</evidence>
<evidence type="ECO:0000313" key="1">
    <source>
        <dbReference type="EMBL" id="VVO30701.1"/>
    </source>
</evidence>
<dbReference type="EMBL" id="CABVHY010000029">
    <property type="protein sequence ID" value="VVO30701.1"/>
    <property type="molecule type" value="Genomic_DNA"/>
</dbReference>
<sequence length="77" mass="8573">MNRARELCNKIEARLRVIRGLADILLENDLFKIDASGDGPAQLEAGNEMVVHEAVQLLSDQAQDEIIELMDVMQVPV</sequence>
<proteinExistence type="predicted"/>
<organism evidence="1 2">
    <name type="scientific">Pseudomonas fluorescens</name>
    <dbReference type="NCBI Taxonomy" id="294"/>
    <lineage>
        <taxon>Bacteria</taxon>
        <taxon>Pseudomonadati</taxon>
        <taxon>Pseudomonadota</taxon>
        <taxon>Gammaproteobacteria</taxon>
        <taxon>Pseudomonadales</taxon>
        <taxon>Pseudomonadaceae</taxon>
        <taxon>Pseudomonas</taxon>
    </lineage>
</organism>
<dbReference type="RefSeq" id="WP_150806256.1">
    <property type="nucleotide sequence ID" value="NZ_CABVHY010000029.1"/>
</dbReference>
<dbReference type="AlphaFoldDB" id="A0A5E7EU60"/>
<reference evidence="1 2" key="1">
    <citation type="submission" date="2019-09" db="EMBL/GenBank/DDBJ databases">
        <authorList>
            <person name="Chandra G."/>
            <person name="Truman W A."/>
        </authorList>
    </citation>
    <scope>NUCLEOTIDE SEQUENCE [LARGE SCALE GENOMIC DNA]</scope>
    <source>
        <strain evidence="1">PS723</strain>
    </source>
</reference>
<name>A0A5E7EU60_PSEFL</name>
<dbReference type="Proteomes" id="UP000379480">
    <property type="component" value="Unassembled WGS sequence"/>
</dbReference>
<dbReference type="OrthoDB" id="9926185at2"/>
<protein>
    <submittedName>
        <fullName evidence="1">Uncharacterized protein</fullName>
    </submittedName>
</protein>